<dbReference type="EMBL" id="FNHZ01000001">
    <property type="protein sequence ID" value="SDM46873.1"/>
    <property type="molecule type" value="Genomic_DNA"/>
</dbReference>
<gene>
    <name evidence="3" type="ORF">SAMN05216544_0349</name>
</gene>
<feature type="transmembrane region" description="Helical" evidence="2">
    <location>
        <begin position="325"/>
        <end position="346"/>
    </location>
</feature>
<evidence type="ECO:0000313" key="3">
    <source>
        <dbReference type="EMBL" id="SDM46873.1"/>
    </source>
</evidence>
<dbReference type="AlphaFoldDB" id="A0A1G9TGV8"/>
<sequence>MKTLGKSMKIALAYVGVIVGAGLSSGQDLMQYFVCFGKRGLIGILILVALNIIFGRIIIALGCYYDSNSHQDVLEQVAHPIINKIIDLTLIVSGFIIFFVMIAGAGANLQQQFNLPSAIGALICALLVIVVSFLDFDKITAVLGIFTPIIILLIIAITAYTFIGKSYDFDSLSNVAETVASPMPNVYFSAVNYYALCAITGVSMAFVLGGSLVRIGVAEKGGAIGGALIGLIVLCAYGVLFANVDLVKSSDIPMLTIVAQINPVLAQIYTFIIFALIFNTAFSLSYALAKRFAGDDIKKLRKILILVVIAGYICSFAGFKKLISIMYPILGYIGLLLLLVLLVAWIREKQNIMKEKRLRRKMIKLEAKKYDDDQEYTAKDKKLFKKLAEESIIDNADIKKEVREVVKEELADTSSEETSQSGSSSPEGGNSTSETSQSEGSIAESSQ</sequence>
<accession>A0A1G9TGV8</accession>
<feature type="transmembrane region" description="Helical" evidence="2">
    <location>
        <begin position="300"/>
        <end position="319"/>
    </location>
</feature>
<feature type="region of interest" description="Disordered" evidence="1">
    <location>
        <begin position="408"/>
        <end position="447"/>
    </location>
</feature>
<keyword evidence="2" id="KW-1133">Transmembrane helix</keyword>
<dbReference type="Proteomes" id="UP000187651">
    <property type="component" value="Unassembled WGS sequence"/>
</dbReference>
<feature type="transmembrane region" description="Helical" evidence="2">
    <location>
        <begin position="193"/>
        <end position="213"/>
    </location>
</feature>
<evidence type="ECO:0000313" key="4">
    <source>
        <dbReference type="Proteomes" id="UP000187651"/>
    </source>
</evidence>
<feature type="compositionally biased region" description="Low complexity" evidence="1">
    <location>
        <begin position="416"/>
        <end position="436"/>
    </location>
</feature>
<feature type="transmembrane region" description="Helical" evidence="2">
    <location>
        <begin position="225"/>
        <end position="244"/>
    </location>
</feature>
<dbReference type="PANTHER" id="PTHR37814">
    <property type="entry name" value="CONSERVED MEMBRANE PROTEIN"/>
    <property type="match status" value="1"/>
</dbReference>
<name>A0A1G9TGV8_9FIRM</name>
<dbReference type="InterPro" id="IPR038728">
    <property type="entry name" value="YkvI-like"/>
</dbReference>
<protein>
    <submittedName>
        <fullName evidence="3">Uncharacterized membrane protein YkvI</fullName>
    </submittedName>
</protein>
<keyword evidence="2" id="KW-0812">Transmembrane</keyword>
<keyword evidence="4" id="KW-1185">Reference proteome</keyword>
<feature type="transmembrane region" description="Helical" evidence="2">
    <location>
        <begin position="264"/>
        <end position="288"/>
    </location>
</feature>
<feature type="compositionally biased region" description="Polar residues" evidence="1">
    <location>
        <begin position="437"/>
        <end position="447"/>
    </location>
</feature>
<feature type="transmembrane region" description="Helical" evidence="2">
    <location>
        <begin position="85"/>
        <end position="107"/>
    </location>
</feature>
<keyword evidence="2" id="KW-0472">Membrane</keyword>
<feature type="transmembrane region" description="Helical" evidence="2">
    <location>
        <begin position="141"/>
        <end position="163"/>
    </location>
</feature>
<organism evidence="3 4">
    <name type="scientific">Lachnospira pectinoschiza</name>
    <dbReference type="NCBI Taxonomy" id="28052"/>
    <lineage>
        <taxon>Bacteria</taxon>
        <taxon>Bacillati</taxon>
        <taxon>Bacillota</taxon>
        <taxon>Clostridia</taxon>
        <taxon>Lachnospirales</taxon>
        <taxon>Lachnospiraceae</taxon>
        <taxon>Lachnospira</taxon>
    </lineage>
</organism>
<evidence type="ECO:0000256" key="1">
    <source>
        <dbReference type="SAM" id="MobiDB-lite"/>
    </source>
</evidence>
<feature type="transmembrane region" description="Helical" evidence="2">
    <location>
        <begin position="113"/>
        <end position="134"/>
    </location>
</feature>
<feature type="transmembrane region" description="Helical" evidence="2">
    <location>
        <begin position="42"/>
        <end position="65"/>
    </location>
</feature>
<proteinExistence type="predicted"/>
<evidence type="ECO:0000256" key="2">
    <source>
        <dbReference type="SAM" id="Phobius"/>
    </source>
</evidence>
<dbReference type="PANTHER" id="PTHR37814:SF1">
    <property type="entry name" value="MEMBRANE PROTEIN"/>
    <property type="match status" value="1"/>
</dbReference>
<dbReference type="RefSeq" id="WP_074520640.1">
    <property type="nucleotide sequence ID" value="NZ_FNHZ01000001.1"/>
</dbReference>
<reference evidence="4" key="1">
    <citation type="submission" date="2016-10" db="EMBL/GenBank/DDBJ databases">
        <authorList>
            <person name="Varghese N."/>
            <person name="Submissions S."/>
        </authorList>
    </citation>
    <scope>NUCLEOTIDE SEQUENCE [LARGE SCALE GENOMIC DNA]</scope>
    <source>
        <strain evidence="4">M83</strain>
    </source>
</reference>